<evidence type="ECO:0000256" key="5">
    <source>
        <dbReference type="SAM" id="MobiDB-lite"/>
    </source>
</evidence>
<keyword evidence="8" id="KW-1185">Reference proteome</keyword>
<protein>
    <submittedName>
        <fullName evidence="7">Solute carrier family 39, variant</fullName>
    </submittedName>
</protein>
<feature type="compositionally biased region" description="Basic residues" evidence="5">
    <location>
        <begin position="63"/>
        <end position="81"/>
    </location>
</feature>
<evidence type="ECO:0000256" key="1">
    <source>
        <dbReference type="ARBA" id="ARBA00004141"/>
    </source>
</evidence>
<organism evidence="7 8">
    <name type="scientific">Capsaspora owczarzaki (strain ATCC 30864)</name>
    <dbReference type="NCBI Taxonomy" id="595528"/>
    <lineage>
        <taxon>Eukaryota</taxon>
        <taxon>Filasterea</taxon>
        <taxon>Capsaspora</taxon>
    </lineage>
</organism>
<feature type="region of interest" description="Disordered" evidence="5">
    <location>
        <begin position="148"/>
        <end position="175"/>
    </location>
</feature>
<dbReference type="Pfam" id="PF02535">
    <property type="entry name" value="Zip"/>
    <property type="match status" value="1"/>
</dbReference>
<evidence type="ECO:0000313" key="8">
    <source>
        <dbReference type="Proteomes" id="UP000008743"/>
    </source>
</evidence>
<feature type="region of interest" description="Disordered" evidence="5">
    <location>
        <begin position="187"/>
        <end position="223"/>
    </location>
</feature>
<dbReference type="AlphaFoldDB" id="A0A0D2WR08"/>
<dbReference type="Proteomes" id="UP000008743">
    <property type="component" value="Unassembled WGS sequence"/>
</dbReference>
<dbReference type="OrthoDB" id="448280at2759"/>
<feature type="transmembrane region" description="Helical" evidence="6">
    <location>
        <begin position="382"/>
        <end position="400"/>
    </location>
</feature>
<feature type="transmembrane region" description="Helical" evidence="6">
    <location>
        <begin position="326"/>
        <end position="345"/>
    </location>
</feature>
<dbReference type="PANTHER" id="PTHR11040">
    <property type="entry name" value="ZINC/IRON TRANSPORTER"/>
    <property type="match status" value="1"/>
</dbReference>
<proteinExistence type="predicted"/>
<keyword evidence="3 6" id="KW-1133">Transmembrane helix</keyword>
<gene>
    <name evidence="7" type="ORF">CAOG_004923</name>
</gene>
<keyword evidence="4 6" id="KW-0472">Membrane</keyword>
<feature type="transmembrane region" description="Helical" evidence="6">
    <location>
        <begin position="235"/>
        <end position="255"/>
    </location>
</feature>
<feature type="transmembrane region" description="Helical" evidence="6">
    <location>
        <begin position="261"/>
        <end position="287"/>
    </location>
</feature>
<evidence type="ECO:0000256" key="6">
    <source>
        <dbReference type="SAM" id="Phobius"/>
    </source>
</evidence>
<reference evidence="8" key="1">
    <citation type="submission" date="2011-02" db="EMBL/GenBank/DDBJ databases">
        <title>The Genome Sequence of Capsaspora owczarzaki ATCC 30864.</title>
        <authorList>
            <person name="Russ C."/>
            <person name="Cuomo C."/>
            <person name="Burger G."/>
            <person name="Gray M.W."/>
            <person name="Holland P.W.H."/>
            <person name="King N."/>
            <person name="Lang F.B.F."/>
            <person name="Roger A.J."/>
            <person name="Ruiz-Trillo I."/>
            <person name="Young S.K."/>
            <person name="Zeng Q."/>
            <person name="Gargeya S."/>
            <person name="Alvarado L."/>
            <person name="Berlin A."/>
            <person name="Chapman S.B."/>
            <person name="Chen Z."/>
            <person name="Freedman E."/>
            <person name="Gellesch M."/>
            <person name="Goldberg J."/>
            <person name="Griggs A."/>
            <person name="Gujja S."/>
            <person name="Heilman E."/>
            <person name="Heiman D."/>
            <person name="Howarth C."/>
            <person name="Mehta T."/>
            <person name="Neiman D."/>
            <person name="Pearson M."/>
            <person name="Roberts A."/>
            <person name="Saif S."/>
            <person name="Shea T."/>
            <person name="Shenoy N."/>
            <person name="Sisk P."/>
            <person name="Stolte C."/>
            <person name="Sykes S."/>
            <person name="White J."/>
            <person name="Yandava C."/>
            <person name="Haas B."/>
            <person name="Nusbaum C."/>
            <person name="Birren B."/>
        </authorList>
    </citation>
    <scope>NUCLEOTIDE SEQUENCE</scope>
    <source>
        <strain evidence="8">ATCC 30864</strain>
    </source>
</reference>
<dbReference type="PANTHER" id="PTHR11040:SF44">
    <property type="entry name" value="PROTEIN ZNTC-RELATED"/>
    <property type="match status" value="1"/>
</dbReference>
<dbReference type="GO" id="GO:0016020">
    <property type="term" value="C:membrane"/>
    <property type="evidence" value="ECO:0007669"/>
    <property type="project" value="UniProtKB-SubCell"/>
</dbReference>
<evidence type="ECO:0000256" key="4">
    <source>
        <dbReference type="ARBA" id="ARBA00023136"/>
    </source>
</evidence>
<keyword evidence="2 6" id="KW-0812">Transmembrane</keyword>
<feature type="transmembrane region" description="Helical" evidence="6">
    <location>
        <begin position="294"/>
        <end position="314"/>
    </location>
</feature>
<evidence type="ECO:0000256" key="3">
    <source>
        <dbReference type="ARBA" id="ARBA00022989"/>
    </source>
</evidence>
<accession>A0A0D2WR08</accession>
<name>A0A0D2WR08_CAPO3</name>
<comment type="subcellular location">
    <subcellularLocation>
        <location evidence="1">Membrane</location>
        <topology evidence="1">Multi-pass membrane protein</topology>
    </subcellularLocation>
</comment>
<dbReference type="InterPro" id="IPR003689">
    <property type="entry name" value="ZIP"/>
</dbReference>
<evidence type="ECO:0000313" key="7">
    <source>
        <dbReference type="EMBL" id="KJE94255.1"/>
    </source>
</evidence>
<feature type="compositionally biased region" description="Low complexity" evidence="5">
    <location>
        <begin position="157"/>
        <end position="168"/>
    </location>
</feature>
<evidence type="ECO:0000256" key="2">
    <source>
        <dbReference type="ARBA" id="ARBA00022692"/>
    </source>
</evidence>
<feature type="region of interest" description="Disordered" evidence="5">
    <location>
        <begin position="16"/>
        <end position="84"/>
    </location>
</feature>
<dbReference type="EMBL" id="KE346366">
    <property type="protein sequence ID" value="KJE94255.1"/>
    <property type="molecule type" value="Genomic_DNA"/>
</dbReference>
<feature type="compositionally biased region" description="Acidic residues" evidence="5">
    <location>
        <begin position="43"/>
        <end position="55"/>
    </location>
</feature>
<sequence>MILIVIDKTALSRYDKHGNQVGHSHSAPDVPGENGHEEGSSGDSDDSDDDDEEEGAAGGSGTVRHRRRANHHHHTHHHHNIYHSNEEVLPYDPILTRATANGSIVSTVIRKVGRVRRHSISSTSQAVNLLEESTISCSVTCDPNPDCSTPNMTQRLSSSQLASSDSTSVPANGAAHAAVQVPSQPLLGAASSGDAQRTSYGSVADPRSPDQTPLLRNKQDSKLAKKHMSPLEIRAYLFTIALSVHSLFEGLGMGAETTESGLLSLIVAVVAHKAIEAFSLGVSVYFAKMNRTRSLCILIGYSLVTPVGIAVGMGAAQSAQGPVRDLIEGILTAVAAGSFLYISLIELIPSELQSNAGVPPPPPRKSIQHDSPQPWLTRKKALWIKILCLVFGWGIMALIAEWA</sequence>
<dbReference type="GO" id="GO:0005385">
    <property type="term" value="F:zinc ion transmembrane transporter activity"/>
    <property type="evidence" value="ECO:0007669"/>
    <property type="project" value="TreeGrafter"/>
</dbReference>